<sequence length="113" mass="12267">MGETSFATPSSEPHPDDFLPSEAEAENTNMDGDPDEDAGAPLDRQPLDESPPSPSDNGVSLMDDDKENTKANMEETSADDEPLDTTHDCSRDELPPYKARTHGCYEVGVERAL</sequence>
<dbReference type="Proteomes" id="UP000269721">
    <property type="component" value="Unassembled WGS sequence"/>
</dbReference>
<feature type="compositionally biased region" description="Basic and acidic residues" evidence="1">
    <location>
        <begin position="84"/>
        <end position="95"/>
    </location>
</feature>
<dbReference type="AlphaFoldDB" id="A0A4P9VVC5"/>
<evidence type="ECO:0000256" key="1">
    <source>
        <dbReference type="SAM" id="MobiDB-lite"/>
    </source>
</evidence>
<evidence type="ECO:0000313" key="3">
    <source>
        <dbReference type="Proteomes" id="UP000269721"/>
    </source>
</evidence>
<name>A0A4P9VVC5_9FUNG</name>
<feature type="compositionally biased region" description="Polar residues" evidence="1">
    <location>
        <begin position="1"/>
        <end position="11"/>
    </location>
</feature>
<proteinExistence type="predicted"/>
<evidence type="ECO:0000313" key="2">
    <source>
        <dbReference type="EMBL" id="RKO83072.1"/>
    </source>
</evidence>
<dbReference type="EMBL" id="ML001704">
    <property type="protein sequence ID" value="RKO83072.1"/>
    <property type="molecule type" value="Genomic_DNA"/>
</dbReference>
<reference evidence="3" key="1">
    <citation type="journal article" date="2018" name="Nat. Microbiol.">
        <title>Leveraging single-cell genomics to expand the fungal tree of life.</title>
        <authorList>
            <person name="Ahrendt S.R."/>
            <person name="Quandt C.A."/>
            <person name="Ciobanu D."/>
            <person name="Clum A."/>
            <person name="Salamov A."/>
            <person name="Andreopoulos B."/>
            <person name="Cheng J.F."/>
            <person name="Woyke T."/>
            <person name="Pelin A."/>
            <person name="Henrissat B."/>
            <person name="Reynolds N.K."/>
            <person name="Benny G.L."/>
            <person name="Smith M.E."/>
            <person name="James T.Y."/>
            <person name="Grigoriev I.V."/>
        </authorList>
    </citation>
    <scope>NUCLEOTIDE SEQUENCE [LARGE SCALE GENOMIC DNA]</scope>
</reference>
<organism evidence="2 3">
    <name type="scientific">Blyttiomyces helicus</name>
    <dbReference type="NCBI Taxonomy" id="388810"/>
    <lineage>
        <taxon>Eukaryota</taxon>
        <taxon>Fungi</taxon>
        <taxon>Fungi incertae sedis</taxon>
        <taxon>Chytridiomycota</taxon>
        <taxon>Chytridiomycota incertae sedis</taxon>
        <taxon>Chytridiomycetes</taxon>
        <taxon>Chytridiomycetes incertae sedis</taxon>
        <taxon>Blyttiomyces</taxon>
    </lineage>
</organism>
<accession>A0A4P9VVC5</accession>
<protein>
    <submittedName>
        <fullName evidence="2">Uncharacterized protein</fullName>
    </submittedName>
</protein>
<gene>
    <name evidence="2" type="ORF">BDK51DRAFT_47812</name>
</gene>
<keyword evidence="3" id="KW-1185">Reference proteome</keyword>
<feature type="region of interest" description="Disordered" evidence="1">
    <location>
        <begin position="1"/>
        <end position="98"/>
    </location>
</feature>